<evidence type="ECO:0000256" key="3">
    <source>
        <dbReference type="ARBA" id="ARBA00022475"/>
    </source>
</evidence>
<evidence type="ECO:0000256" key="5">
    <source>
        <dbReference type="ARBA" id="ARBA00022989"/>
    </source>
</evidence>
<evidence type="ECO:0000256" key="7">
    <source>
        <dbReference type="SAM" id="MobiDB-lite"/>
    </source>
</evidence>
<dbReference type="EMBL" id="CP071182">
    <property type="protein sequence ID" value="QSO46070.1"/>
    <property type="molecule type" value="Genomic_DNA"/>
</dbReference>
<dbReference type="InterPro" id="IPR000731">
    <property type="entry name" value="SSD"/>
</dbReference>
<keyword evidence="11" id="KW-1185">Reference proteome</keyword>
<dbReference type="NCBIfam" id="TIGR03057">
    <property type="entry name" value="xxxLxxG_by_4"/>
    <property type="match status" value="1"/>
</dbReference>
<dbReference type="GO" id="GO:0005886">
    <property type="term" value="C:plasma membrane"/>
    <property type="evidence" value="ECO:0007669"/>
    <property type="project" value="UniProtKB-SubCell"/>
</dbReference>
<organism evidence="10 11">
    <name type="scientific">Alicyclobacillus mengziensis</name>
    <dbReference type="NCBI Taxonomy" id="2931921"/>
    <lineage>
        <taxon>Bacteria</taxon>
        <taxon>Bacillati</taxon>
        <taxon>Bacillota</taxon>
        <taxon>Bacilli</taxon>
        <taxon>Bacillales</taxon>
        <taxon>Alicyclobacillaceae</taxon>
        <taxon>Alicyclobacillus</taxon>
    </lineage>
</organism>
<reference evidence="10 11" key="1">
    <citation type="submission" date="2021-02" db="EMBL/GenBank/DDBJ databases">
        <title>Alicyclobacillus curvatus sp. nov. and Alicyclobacillus mengziensis sp. nov., two acidophilic bacteria isolated from acid mine drainage.</title>
        <authorList>
            <person name="Huang Y."/>
        </authorList>
    </citation>
    <scope>NUCLEOTIDE SEQUENCE [LARGE SCALE GENOMIC DNA]</scope>
    <source>
        <strain evidence="10 11">S30H14</strain>
    </source>
</reference>
<dbReference type="InterPro" id="IPR050545">
    <property type="entry name" value="Mycobact_MmpL"/>
</dbReference>
<evidence type="ECO:0000256" key="2">
    <source>
        <dbReference type="ARBA" id="ARBA00010157"/>
    </source>
</evidence>
<evidence type="ECO:0000256" key="6">
    <source>
        <dbReference type="ARBA" id="ARBA00023136"/>
    </source>
</evidence>
<dbReference type="Proteomes" id="UP000663505">
    <property type="component" value="Chromosome"/>
</dbReference>
<feature type="transmembrane region" description="Helical" evidence="8">
    <location>
        <begin position="846"/>
        <end position="870"/>
    </location>
</feature>
<keyword evidence="6 8" id="KW-0472">Membrane</keyword>
<keyword evidence="4 8" id="KW-0812">Transmembrane</keyword>
<feature type="transmembrane region" description="Helical" evidence="8">
    <location>
        <begin position="245"/>
        <end position="266"/>
    </location>
</feature>
<feature type="transmembrane region" description="Helical" evidence="8">
    <location>
        <begin position="876"/>
        <end position="898"/>
    </location>
</feature>
<dbReference type="AlphaFoldDB" id="A0A9X7Z6A6"/>
<dbReference type="PROSITE" id="PS50156">
    <property type="entry name" value="SSD"/>
    <property type="match status" value="1"/>
</dbReference>
<dbReference type="Pfam" id="PF03176">
    <property type="entry name" value="MMPL"/>
    <property type="match status" value="2"/>
</dbReference>
<evidence type="ECO:0000313" key="10">
    <source>
        <dbReference type="EMBL" id="QSO46070.1"/>
    </source>
</evidence>
<name>A0A9X7Z6A6_9BACL</name>
<evidence type="ECO:0000256" key="1">
    <source>
        <dbReference type="ARBA" id="ARBA00004651"/>
    </source>
</evidence>
<dbReference type="RefSeq" id="WP_206655441.1">
    <property type="nucleotide sequence ID" value="NZ_CP071182.1"/>
</dbReference>
<dbReference type="PANTHER" id="PTHR33406">
    <property type="entry name" value="MEMBRANE PROTEIN MJ1562-RELATED"/>
    <property type="match status" value="1"/>
</dbReference>
<feature type="transmembrane region" description="Helical" evidence="8">
    <location>
        <begin position="820"/>
        <end position="839"/>
    </location>
</feature>
<comment type="similarity">
    <text evidence="2">Belongs to the resistance-nodulation-cell division (RND) (TC 2.A.6) family. MmpL subfamily.</text>
</comment>
<feature type="transmembrane region" description="Helical" evidence="8">
    <location>
        <begin position="189"/>
        <end position="205"/>
    </location>
</feature>
<feature type="transmembrane region" description="Helical" evidence="8">
    <location>
        <begin position="320"/>
        <end position="342"/>
    </location>
</feature>
<dbReference type="KEGG" id="afx:JZ786_16265"/>
<feature type="transmembrane region" description="Helical" evidence="8">
    <location>
        <begin position="12"/>
        <end position="31"/>
    </location>
</feature>
<dbReference type="InterPro" id="IPR023908">
    <property type="entry name" value="xxxLxxG_rpt"/>
</dbReference>
<comment type="subcellular location">
    <subcellularLocation>
        <location evidence="1">Cell membrane</location>
        <topology evidence="1">Multi-pass membrane protein</topology>
    </subcellularLocation>
</comment>
<keyword evidence="3" id="KW-1003">Cell membrane</keyword>
<dbReference type="Gene3D" id="1.20.1640.10">
    <property type="entry name" value="Multidrug efflux transporter AcrB transmembrane domain"/>
    <property type="match status" value="2"/>
</dbReference>
<accession>A0A9X7Z6A6</accession>
<dbReference type="SUPFAM" id="SSF82866">
    <property type="entry name" value="Multidrug efflux transporter AcrB transmembrane domain"/>
    <property type="match status" value="2"/>
</dbReference>
<dbReference type="PANTHER" id="PTHR33406:SF6">
    <property type="entry name" value="MEMBRANE PROTEIN YDGH-RELATED"/>
    <property type="match status" value="1"/>
</dbReference>
<proteinExistence type="inferred from homology"/>
<feature type="region of interest" description="Disordered" evidence="7">
    <location>
        <begin position="998"/>
        <end position="1025"/>
    </location>
</feature>
<feature type="transmembrane region" description="Helical" evidence="8">
    <location>
        <begin position="953"/>
        <end position="980"/>
    </location>
</feature>
<dbReference type="InterPro" id="IPR004869">
    <property type="entry name" value="MMPL_dom"/>
</dbReference>
<feature type="transmembrane region" description="Helical" evidence="8">
    <location>
        <begin position="375"/>
        <end position="392"/>
    </location>
</feature>
<evidence type="ECO:0000259" key="9">
    <source>
        <dbReference type="PROSITE" id="PS50156"/>
    </source>
</evidence>
<feature type="transmembrane region" description="Helical" evidence="8">
    <location>
        <begin position="287"/>
        <end position="308"/>
    </location>
</feature>
<keyword evidence="5 8" id="KW-1133">Transmembrane helix</keyword>
<evidence type="ECO:0000256" key="4">
    <source>
        <dbReference type="ARBA" id="ARBA00022692"/>
    </source>
</evidence>
<sequence>MLRKYAEIVSRLRWLIIVLWIAAVAAVLLFLPKLQDVVSHQSQTYLPNNAQSVIAGNLANQIDTKHQAQSTVVIAINNPTGLTQTDKQYLTDRMNTLNNNQSHYHVTYVEDAANSPSSVSSKFISKDNTTEIAMVGLSQGITDPNMKSTLQNLYGSFSNSPAGAKVYFTGDVPIQEDEILVSQQATQKTAVVTVILVLAILLIVFRSILAPLLTLIAIGLSYLVSSGVVAWAAEHGLPVSTFTQTFLIAILMGAGTDYTMIMMNRFREELTRSHDRQEALTKALQGVSKTVMFSALTVLVSFAVLYFARFGLYRSAVGVSIGIFITLITCLTLVPALMSVLGRALYWPQHPKPGSEHRPSRIWGFTGTVSTKHPWITLLILAVVLTPIALLFSNDRTFNPMIDIPNSASVSGFNVVAKAFGEGQAMPTTVVVQTSANLRTPNGMATINQISRTLAAVPGVQEVDSATQPVGKVIQGFQLAYQNDQASAGLKQVASGLSTLSSNLNSSTGKGGTSRISKLQSGSAQVTSGITGIANGASKLASNSNQLASGAEGLSQGISKVSSGVSSLSSGASQIATSDEQLAGAASTLANAIAAWAKQHPSAAQSPSWQQIQQLATQLSQGTQKTAQATGQLAAGAKQTASAMPSLQGGASKLAGGAKQFSQGASQLASGANQLAPGSQQITHGIAALNAAMGTEVSGLGKAASGASQMETGVTKVQNFLHQSRLASDPGFYIPQSTLNTNNELKQAMDSYISSNGHIAKFSVILNSNPYSMTAINTMTPLQRAAQTALASSPIGHGSVYIGGTTGIQANMNELSSQDFVRTMAIVFIAIFILLALMLRSILTPLFTLLSLAATYFVTMGIIQNIAVHLLHHAGVAWAVPFFGFLLLVALGVDYSIFLTSRFDEEYRAGYGPITAIRRAMRTMGNVVFSAALIMAGTFGSMTITNMSTLVEIGMAIVIGLFLYTFVLLAFFTPAVIGIIGRAHAWPFIRVTDDDDRNGRDLVSGQKSGPDDEGGTAGPRSLKTT</sequence>
<dbReference type="SUPFAM" id="SSF58104">
    <property type="entry name" value="Methyl-accepting chemotaxis protein (MCP) signaling domain"/>
    <property type="match status" value="1"/>
</dbReference>
<feature type="transmembrane region" description="Helical" evidence="8">
    <location>
        <begin position="927"/>
        <end position="947"/>
    </location>
</feature>
<protein>
    <submittedName>
        <fullName evidence="10">MMPL family transporter</fullName>
    </submittedName>
</protein>
<evidence type="ECO:0000256" key="8">
    <source>
        <dbReference type="SAM" id="Phobius"/>
    </source>
</evidence>
<feature type="transmembrane region" description="Helical" evidence="8">
    <location>
        <begin position="212"/>
        <end position="233"/>
    </location>
</feature>
<feature type="domain" description="SSD" evidence="9">
    <location>
        <begin position="849"/>
        <end position="979"/>
    </location>
</feature>
<evidence type="ECO:0000313" key="11">
    <source>
        <dbReference type="Proteomes" id="UP000663505"/>
    </source>
</evidence>
<gene>
    <name evidence="10" type="ORF">JZ786_16265</name>
</gene>